<dbReference type="NCBIfam" id="NF038110">
    <property type="entry name" value="Lys_methyl_FliB"/>
    <property type="match status" value="1"/>
</dbReference>
<organism evidence="1 2">
    <name type="scientific">Acidaminococcus intestini (strain RyC-MR95)</name>
    <dbReference type="NCBI Taxonomy" id="568816"/>
    <lineage>
        <taxon>Bacteria</taxon>
        <taxon>Bacillati</taxon>
        <taxon>Bacillota</taxon>
        <taxon>Negativicutes</taxon>
        <taxon>Acidaminococcales</taxon>
        <taxon>Acidaminococcaceae</taxon>
        <taxon>Acidaminococcus</taxon>
    </lineage>
</organism>
<keyword evidence="2" id="KW-1185">Reference proteome</keyword>
<dbReference type="HOGENOM" id="CLU_051643_0_0_9"/>
<accession>G4Q3S5</accession>
<dbReference type="eggNOG" id="COG0727">
    <property type="taxonomic scope" value="Bacteria"/>
</dbReference>
<evidence type="ECO:0000313" key="1">
    <source>
        <dbReference type="EMBL" id="AEQ21798.1"/>
    </source>
</evidence>
<dbReference type="PATRIC" id="fig|568816.4.peg.538"/>
<dbReference type="EMBL" id="CP003058">
    <property type="protein sequence ID" value="AEQ21798.1"/>
    <property type="molecule type" value="Genomic_DNA"/>
</dbReference>
<name>G4Q3S5_ACIIR</name>
<gene>
    <name evidence="1" type="ordered locus">Acin_0558</name>
</gene>
<sequence length="331" mass="37977">MVDFNFLFLSLAAAPIFTGKKSFFSAKGRQRCIIEGSYAFEVNSMISILPQGFNDFHCKAGACRHTCCQKWEIDIDDDTADYYRGLKTPLGKKIQDHMEKGPDGWHFKLTDKGFCALLRTDGLCEVITALGEDKLCDICTVHPRFFTYVDEFILCGTGLCCEASCELLLAPHEPLTFTEEDTAFIYTFKELLDFMGFSLPESLTHYAPLFSSKSCQSILADLMITEPIDEAWTEEIRSLQGMIPALLEKVASYEKTYDPISFDRIYQFIFYRQLDKVEAYGLDAVRAYARRSTDFIFMETALHGNLEEALRRWSEQIEYDTDNVDWLLERL</sequence>
<dbReference type="STRING" id="568816.Acin_0558"/>
<dbReference type="KEGG" id="ain:Acin_0558"/>
<protein>
    <recommendedName>
        <fullName evidence="3">Lysine-N-methylase</fullName>
    </recommendedName>
</protein>
<evidence type="ECO:0000313" key="2">
    <source>
        <dbReference type="Proteomes" id="UP000007093"/>
    </source>
</evidence>
<dbReference type="InParanoid" id="G4Q3S5"/>
<proteinExistence type="predicted"/>
<evidence type="ECO:0008006" key="3">
    <source>
        <dbReference type="Google" id="ProtNLM"/>
    </source>
</evidence>
<dbReference type="Proteomes" id="UP000007093">
    <property type="component" value="Chromosome"/>
</dbReference>
<dbReference type="AlphaFoldDB" id="G4Q3S5"/>
<reference evidence="1 2" key="1">
    <citation type="journal article" date="2011" name="J. Bacteriol.">
        <title>Complete genome sequence of Acidaminococcus intestini RYC-MR95, a Gram-negative bacterium from the phylum Firmicutes.</title>
        <authorList>
            <person name="D'Auria G."/>
            <person name="Galan J.C."/>
            <person name="Rodriguez-Alcayna M."/>
            <person name="Moya A."/>
            <person name="Baquero F."/>
            <person name="Latorre A."/>
        </authorList>
    </citation>
    <scope>NUCLEOTIDE SEQUENCE [LARGE SCALE GENOMIC DNA]</scope>
    <source>
        <strain evidence="1 2">RyC-MR95</strain>
    </source>
</reference>